<dbReference type="Proteomes" id="UP000652761">
    <property type="component" value="Unassembled WGS sequence"/>
</dbReference>
<dbReference type="PANTHER" id="PTHR36355:SF1">
    <property type="entry name" value="EXPRESSED PROTEIN"/>
    <property type="match status" value="1"/>
</dbReference>
<keyword evidence="3" id="KW-1185">Reference proteome</keyword>
<feature type="compositionally biased region" description="Basic and acidic residues" evidence="1">
    <location>
        <begin position="19"/>
        <end position="36"/>
    </location>
</feature>
<evidence type="ECO:0000256" key="1">
    <source>
        <dbReference type="SAM" id="MobiDB-lite"/>
    </source>
</evidence>
<reference evidence="2" key="1">
    <citation type="submission" date="2017-07" db="EMBL/GenBank/DDBJ databases">
        <title>Taro Niue Genome Assembly and Annotation.</title>
        <authorList>
            <person name="Atibalentja N."/>
            <person name="Keating K."/>
            <person name="Fields C.J."/>
        </authorList>
    </citation>
    <scope>NUCLEOTIDE SEQUENCE</scope>
    <source>
        <strain evidence="2">Niue_2</strain>
        <tissue evidence="2">Leaf</tissue>
    </source>
</reference>
<proteinExistence type="predicted"/>
<feature type="region of interest" description="Disordered" evidence="1">
    <location>
        <begin position="19"/>
        <end position="68"/>
    </location>
</feature>
<sequence>MASAPTACNVQHVTKASSDELLRKFADTEPAKDSPKKKTPMMLGPLARRKRPPSRRMPRAARECGCGGDGPGAERLAELKALLQHPPSRRAALLRRIGAAGARSELSAREIAGVGFLLAALQKTWRMTVEGASRMLVEKHCNRHVRLISDMV</sequence>
<dbReference type="EMBL" id="NMUH01001329">
    <property type="protein sequence ID" value="MQL91342.1"/>
    <property type="molecule type" value="Genomic_DNA"/>
</dbReference>
<organism evidence="2 3">
    <name type="scientific">Colocasia esculenta</name>
    <name type="common">Wild taro</name>
    <name type="synonym">Arum esculentum</name>
    <dbReference type="NCBI Taxonomy" id="4460"/>
    <lineage>
        <taxon>Eukaryota</taxon>
        <taxon>Viridiplantae</taxon>
        <taxon>Streptophyta</taxon>
        <taxon>Embryophyta</taxon>
        <taxon>Tracheophyta</taxon>
        <taxon>Spermatophyta</taxon>
        <taxon>Magnoliopsida</taxon>
        <taxon>Liliopsida</taxon>
        <taxon>Araceae</taxon>
        <taxon>Aroideae</taxon>
        <taxon>Colocasieae</taxon>
        <taxon>Colocasia</taxon>
    </lineage>
</organism>
<name>A0A843UYW2_COLES</name>
<dbReference type="AlphaFoldDB" id="A0A843UYW2"/>
<comment type="caution">
    <text evidence="2">The sequence shown here is derived from an EMBL/GenBank/DDBJ whole genome shotgun (WGS) entry which is preliminary data.</text>
</comment>
<evidence type="ECO:0000313" key="2">
    <source>
        <dbReference type="EMBL" id="MQL91342.1"/>
    </source>
</evidence>
<evidence type="ECO:0000313" key="3">
    <source>
        <dbReference type="Proteomes" id="UP000652761"/>
    </source>
</evidence>
<feature type="compositionally biased region" description="Basic residues" evidence="1">
    <location>
        <begin position="47"/>
        <end position="59"/>
    </location>
</feature>
<dbReference type="OrthoDB" id="1731546at2759"/>
<gene>
    <name evidence="2" type="ORF">Taro_023950</name>
</gene>
<accession>A0A843UYW2</accession>
<protein>
    <submittedName>
        <fullName evidence="2">Uncharacterized protein</fullName>
    </submittedName>
</protein>
<dbReference type="PANTHER" id="PTHR36355">
    <property type="entry name" value="EXPRESSED PROTEIN"/>
    <property type="match status" value="1"/>
</dbReference>